<evidence type="ECO:0000313" key="5">
    <source>
        <dbReference type="Proteomes" id="UP000029839"/>
    </source>
</evidence>
<reference evidence="4 5" key="2">
    <citation type="journal article" date="2015" name="Stand. Genomic Sci.">
        <title>Draft genome sequence of Cellulomonas carbonis T26(T) and comparative analysis of six Cellulomonas genomes.</title>
        <authorList>
            <person name="Zhuang W."/>
            <person name="Zhang S."/>
            <person name="Xia X."/>
            <person name="Wang G."/>
        </authorList>
    </citation>
    <scope>NUCLEOTIDE SEQUENCE [LARGE SCALE GENOMIC DNA]</scope>
    <source>
        <strain evidence="4 5">T26</strain>
    </source>
</reference>
<dbReference type="InterPro" id="IPR002491">
    <property type="entry name" value="ABC_transptr_periplasmic_BD"/>
</dbReference>
<gene>
    <name evidence="4" type="ORF">N868_03390</name>
</gene>
<keyword evidence="2" id="KW-0732">Signal</keyword>
<evidence type="ECO:0000313" key="4">
    <source>
        <dbReference type="EMBL" id="KGM11982.1"/>
    </source>
</evidence>
<dbReference type="RefSeq" id="WP_043603476.1">
    <property type="nucleotide sequence ID" value="NZ_AXCY01000010.1"/>
</dbReference>
<dbReference type="Gene3D" id="3.40.50.1980">
    <property type="entry name" value="Nitrogenase molybdenum iron protein domain"/>
    <property type="match status" value="2"/>
</dbReference>
<organism evidence="4 5">
    <name type="scientific">Cellulomonas carbonis T26</name>
    <dbReference type="NCBI Taxonomy" id="947969"/>
    <lineage>
        <taxon>Bacteria</taxon>
        <taxon>Bacillati</taxon>
        <taxon>Actinomycetota</taxon>
        <taxon>Actinomycetes</taxon>
        <taxon>Micrococcales</taxon>
        <taxon>Cellulomonadaceae</taxon>
        <taxon>Cellulomonas</taxon>
    </lineage>
</organism>
<dbReference type="PANTHER" id="PTHR30535">
    <property type="entry name" value="VITAMIN B12-BINDING PROTEIN"/>
    <property type="match status" value="1"/>
</dbReference>
<keyword evidence="5" id="KW-1185">Reference proteome</keyword>
<proteinExistence type="inferred from homology"/>
<accession>A0A0A0BWA5</accession>
<dbReference type="PANTHER" id="PTHR30535:SF7">
    <property type="entry name" value="IRON(III) DICITRATE-BINDING PROTEIN"/>
    <property type="match status" value="1"/>
</dbReference>
<evidence type="ECO:0000256" key="1">
    <source>
        <dbReference type="ARBA" id="ARBA00008814"/>
    </source>
</evidence>
<dbReference type="OrthoDB" id="9797850at2"/>
<sequence>MPTTPRLLVAPVVGLLGCVGLVACSAPATQPTGEPAAVTAGRSDASAFPVTVDNCGVEVTLEAPPERVVTIKSSMTELVLALGAGDRVVGTGFPDGPVPDDLADEAGDLPVLAERVPSSEVVLEARPDLVMAGWESNLTGEGAGERDVLAGLGVATYVSPSACKDPAYQPDRLTFDDVFAGIEEAGRVLGASDAATDLVEEQRAALADVEADDRGLTALWYSSGTDIPYVGAGIGAPQMILDAVGLRNVAADVADTWSSLGWETVAAADPDVVVLVDADWNSAESKKEFLATSPATQNLTAVREERYLVVPFPASEAGVRNVEAAAELARQLAALDLG</sequence>
<feature type="domain" description="Fe/B12 periplasmic-binding" evidence="3">
    <location>
        <begin position="67"/>
        <end position="338"/>
    </location>
</feature>
<dbReference type="Pfam" id="PF01497">
    <property type="entry name" value="Peripla_BP_2"/>
    <property type="match status" value="1"/>
</dbReference>
<dbReference type="NCBIfam" id="TIGR03868">
    <property type="entry name" value="F420-O_ABCperi"/>
    <property type="match status" value="1"/>
</dbReference>
<name>A0A0A0BWA5_9CELL</name>
<dbReference type="EMBL" id="AXCY01000010">
    <property type="protein sequence ID" value="KGM11982.1"/>
    <property type="molecule type" value="Genomic_DNA"/>
</dbReference>
<evidence type="ECO:0000259" key="3">
    <source>
        <dbReference type="PROSITE" id="PS50983"/>
    </source>
</evidence>
<reference evidence="4 5" key="1">
    <citation type="submission" date="2013-08" db="EMBL/GenBank/DDBJ databases">
        <title>Genome sequencing of Cellulomonas carbonis T26.</title>
        <authorList>
            <person name="Chen F."/>
            <person name="Li Y."/>
            <person name="Wang G."/>
        </authorList>
    </citation>
    <scope>NUCLEOTIDE SEQUENCE [LARGE SCALE GENOMIC DNA]</scope>
    <source>
        <strain evidence="4 5">T26</strain>
    </source>
</reference>
<feature type="signal peptide" evidence="2">
    <location>
        <begin position="1"/>
        <end position="28"/>
    </location>
</feature>
<dbReference type="AlphaFoldDB" id="A0A0A0BWA5"/>
<protein>
    <submittedName>
        <fullName evidence="4">Iron transporter</fullName>
    </submittedName>
</protein>
<dbReference type="Proteomes" id="UP000029839">
    <property type="component" value="Unassembled WGS sequence"/>
</dbReference>
<dbReference type="PROSITE" id="PS51257">
    <property type="entry name" value="PROKAR_LIPOPROTEIN"/>
    <property type="match status" value="1"/>
</dbReference>
<comment type="similarity">
    <text evidence="1">Belongs to the bacterial solute-binding protein 8 family.</text>
</comment>
<dbReference type="InterPro" id="IPR022287">
    <property type="entry name" value="ABC_trnsptr_F420-0_sub-bd_pred"/>
</dbReference>
<dbReference type="InterPro" id="IPR050902">
    <property type="entry name" value="ABC_Transporter_SBP"/>
</dbReference>
<feature type="chain" id="PRO_5039344900" evidence="2">
    <location>
        <begin position="29"/>
        <end position="338"/>
    </location>
</feature>
<dbReference type="PROSITE" id="PS50983">
    <property type="entry name" value="FE_B12_PBP"/>
    <property type="match status" value="1"/>
</dbReference>
<dbReference type="SUPFAM" id="SSF53807">
    <property type="entry name" value="Helical backbone' metal receptor"/>
    <property type="match status" value="1"/>
</dbReference>
<evidence type="ECO:0000256" key="2">
    <source>
        <dbReference type="SAM" id="SignalP"/>
    </source>
</evidence>
<comment type="caution">
    <text evidence="4">The sequence shown here is derived from an EMBL/GenBank/DDBJ whole genome shotgun (WGS) entry which is preliminary data.</text>
</comment>